<dbReference type="NCBIfam" id="TIGR01099">
    <property type="entry name" value="galU"/>
    <property type="match status" value="1"/>
</dbReference>
<evidence type="ECO:0000256" key="6">
    <source>
        <dbReference type="ARBA" id="ARBA00037294"/>
    </source>
</evidence>
<dbReference type="GO" id="GO:0006011">
    <property type="term" value="P:UDP-alpha-D-glucose metabolic process"/>
    <property type="evidence" value="ECO:0007669"/>
    <property type="project" value="InterPro"/>
</dbReference>
<dbReference type="Gene3D" id="3.90.550.10">
    <property type="entry name" value="Spore Coat Polysaccharide Biosynthesis Protein SpsA, Chain A"/>
    <property type="match status" value="1"/>
</dbReference>
<dbReference type="CDD" id="cd02541">
    <property type="entry name" value="UGPase_prokaryotic"/>
    <property type="match status" value="1"/>
</dbReference>
<keyword evidence="5 8" id="KW-0548">Nucleotidyltransferase</keyword>
<dbReference type="SUPFAM" id="SSF53448">
    <property type="entry name" value="Nucleotide-diphospho-sugar transferases"/>
    <property type="match status" value="1"/>
</dbReference>
<evidence type="ECO:0000256" key="4">
    <source>
        <dbReference type="ARBA" id="ARBA00022679"/>
    </source>
</evidence>
<gene>
    <name evidence="11" type="primary">galU</name>
    <name evidence="11" type="ORF">RJG54_06700</name>
</gene>
<evidence type="ECO:0000313" key="11">
    <source>
        <dbReference type="EMBL" id="WNL15913.1"/>
    </source>
</evidence>
<dbReference type="InterPro" id="IPR005771">
    <property type="entry name" value="GalU_uridylyltTrfase_bac/arc"/>
</dbReference>
<evidence type="ECO:0000256" key="3">
    <source>
        <dbReference type="ARBA" id="ARBA00019048"/>
    </source>
</evidence>
<comment type="catalytic activity">
    <reaction evidence="7 8">
        <text>alpha-D-glucose 1-phosphate + UTP + H(+) = UDP-alpha-D-glucose + diphosphate</text>
        <dbReference type="Rhea" id="RHEA:19889"/>
        <dbReference type="ChEBI" id="CHEBI:15378"/>
        <dbReference type="ChEBI" id="CHEBI:33019"/>
        <dbReference type="ChEBI" id="CHEBI:46398"/>
        <dbReference type="ChEBI" id="CHEBI:58601"/>
        <dbReference type="ChEBI" id="CHEBI:58885"/>
        <dbReference type="EC" id="2.7.7.9"/>
    </reaction>
</comment>
<feature type="domain" description="Nucleotidyl transferase" evidence="10">
    <location>
        <begin position="15"/>
        <end position="271"/>
    </location>
</feature>
<dbReference type="GO" id="GO:0003983">
    <property type="term" value="F:UTP:glucose-1-phosphate uridylyltransferase activity"/>
    <property type="evidence" value="ECO:0007669"/>
    <property type="project" value="UniProtKB-EC"/>
</dbReference>
<evidence type="ECO:0000259" key="10">
    <source>
        <dbReference type="Pfam" id="PF00483"/>
    </source>
</evidence>
<dbReference type="PANTHER" id="PTHR43197">
    <property type="entry name" value="UTP--GLUCOSE-1-PHOSPHATE URIDYLYLTRANSFERASE"/>
    <property type="match status" value="1"/>
</dbReference>
<name>A0AA96CUG1_9BACT</name>
<evidence type="ECO:0000256" key="5">
    <source>
        <dbReference type="ARBA" id="ARBA00022695"/>
    </source>
</evidence>
<dbReference type="PANTHER" id="PTHR43197:SF1">
    <property type="entry name" value="UTP--GLUCOSE-1-PHOSPHATE URIDYLYLTRANSFERASE"/>
    <property type="match status" value="1"/>
</dbReference>
<feature type="compositionally biased region" description="Basic and acidic residues" evidence="9">
    <location>
        <begin position="282"/>
        <end position="294"/>
    </location>
</feature>
<dbReference type="EMBL" id="CP134846">
    <property type="protein sequence ID" value="WNL15913.1"/>
    <property type="molecule type" value="Genomic_DNA"/>
</dbReference>
<dbReference type="EC" id="2.7.7.9" evidence="2 8"/>
<dbReference type="Pfam" id="PF00483">
    <property type="entry name" value="NTP_transferase"/>
    <property type="match status" value="1"/>
</dbReference>
<dbReference type="InterPro" id="IPR005835">
    <property type="entry name" value="NTP_transferase_dom"/>
</dbReference>
<comment type="similarity">
    <text evidence="1 8">Belongs to the UDPGP type 2 family.</text>
</comment>
<feature type="region of interest" description="Disordered" evidence="9">
    <location>
        <begin position="282"/>
        <end position="305"/>
    </location>
</feature>
<organism evidence="11">
    <name type="scientific">Arcobacter sp. AZ-2023</name>
    <dbReference type="NCBI Taxonomy" id="3074453"/>
    <lineage>
        <taxon>Bacteria</taxon>
        <taxon>Pseudomonadati</taxon>
        <taxon>Campylobacterota</taxon>
        <taxon>Epsilonproteobacteria</taxon>
        <taxon>Campylobacterales</taxon>
        <taxon>Arcobacteraceae</taxon>
        <taxon>Arcobacter</taxon>
    </lineage>
</organism>
<keyword evidence="4 8" id="KW-0808">Transferase</keyword>
<proteinExistence type="inferred from homology"/>
<evidence type="ECO:0000256" key="1">
    <source>
        <dbReference type="ARBA" id="ARBA00006890"/>
    </source>
</evidence>
<feature type="compositionally biased region" description="Polar residues" evidence="9">
    <location>
        <begin position="295"/>
        <end position="305"/>
    </location>
</feature>
<dbReference type="FunFam" id="3.90.550.10:FF:000045">
    <property type="entry name" value="UTP--glucose-1-phosphate uridylyltransferase"/>
    <property type="match status" value="1"/>
</dbReference>
<dbReference type="AlphaFoldDB" id="A0AA96CUG1"/>
<dbReference type="InterPro" id="IPR029044">
    <property type="entry name" value="Nucleotide-diphossugar_trans"/>
</dbReference>
<evidence type="ECO:0000256" key="9">
    <source>
        <dbReference type="SAM" id="MobiDB-lite"/>
    </source>
</evidence>
<evidence type="ECO:0000256" key="8">
    <source>
        <dbReference type="RuleBase" id="RU361259"/>
    </source>
</evidence>
<sequence>MNNTNNPIKKCLFPAAGYGTRFLPATKATPKEMLPVLTKPLIQYGVEEALAAGIENMSIVTGRGKRAIEDHFDISYELEHQIKGTSKEHYLTEIRSVITKCTFSYTRQIEMKGLGHAILCGENLIGNQPFAVLLADDLCDAPDKGVLSQMVELYKKYNCSIVAIEEIPKEDTNKYGVIAGNEIEPGIFMVKDMVEKPEPEVAPSNLAIIGRYILTPDIFDIIRETKPGKGGEIQITDALLTQAKNGMVLAYKFKGERFDCGSIDGFVKATNYFYDKSIKNEKKEEKKITGKNSEKQSILSKSISK</sequence>
<reference evidence="11" key="1">
    <citation type="submission" date="2023-09" db="EMBL/GenBank/DDBJ databases">
        <title>Arcobacter tbilisiensis sp. nov. isolated from chicken meat in Tbilisi, Georgia.</title>
        <authorList>
            <person name="Matthias R."/>
            <person name="Zautner A.E."/>
        </authorList>
    </citation>
    <scope>NUCLEOTIDE SEQUENCE</scope>
    <source>
        <strain evidence="11">LEO 107</strain>
    </source>
</reference>
<evidence type="ECO:0000256" key="7">
    <source>
        <dbReference type="ARBA" id="ARBA00048128"/>
    </source>
</evidence>
<evidence type="ECO:0000256" key="2">
    <source>
        <dbReference type="ARBA" id="ARBA00012415"/>
    </source>
</evidence>
<accession>A0AA96CUG1</accession>
<comment type="function">
    <text evidence="6">May play a role in stationary phase survival.</text>
</comment>
<protein>
    <recommendedName>
        <fullName evidence="3 8">UTP--glucose-1-phosphate uridylyltransferase</fullName>
        <ecNumber evidence="2 8">2.7.7.9</ecNumber>
    </recommendedName>
    <alternativeName>
        <fullName evidence="8">UDP-glucose pyrophosphorylase</fullName>
    </alternativeName>
</protein>